<dbReference type="GeneTree" id="ENSGT00390000003986"/>
<dbReference type="Ensembl" id="ENSCMIT00000029354.1">
    <property type="protein sequence ID" value="ENSCMIP00000028893.1"/>
    <property type="gene ID" value="ENSCMIG00000012518.1"/>
</dbReference>
<dbReference type="GO" id="GO:0061630">
    <property type="term" value="F:ubiquitin protein ligase activity"/>
    <property type="evidence" value="ECO:0007669"/>
    <property type="project" value="UniProtKB-EC"/>
</dbReference>
<accession>A0A4W3IR87</accession>
<evidence type="ECO:0000313" key="10">
    <source>
        <dbReference type="Proteomes" id="UP000314986"/>
    </source>
</evidence>
<dbReference type="GO" id="GO:0005829">
    <property type="term" value="C:cytosol"/>
    <property type="evidence" value="ECO:0007669"/>
    <property type="project" value="TreeGrafter"/>
</dbReference>
<dbReference type="GO" id="GO:0006513">
    <property type="term" value="P:protein monoubiquitination"/>
    <property type="evidence" value="ECO:0007669"/>
    <property type="project" value="TreeGrafter"/>
</dbReference>
<name>A0A4W3IR87_CALMI</name>
<dbReference type="Pfam" id="PF09814">
    <property type="entry name" value="HECT_2"/>
    <property type="match status" value="1"/>
</dbReference>
<evidence type="ECO:0000256" key="8">
    <source>
        <dbReference type="ARBA" id="ARBA00064185"/>
    </source>
</evidence>
<proteinExistence type="predicted"/>
<gene>
    <name evidence="9" type="primary">ube3d</name>
</gene>
<comment type="catalytic activity">
    <reaction evidence="1">
        <text>S-ubiquitinyl-[E2 ubiquitin-conjugating enzyme]-L-cysteine + [acceptor protein]-L-lysine = [E2 ubiquitin-conjugating enzyme]-L-cysteine + N(6)-ubiquitinyl-[acceptor protein]-L-lysine.</text>
        <dbReference type="EC" id="2.3.2.26"/>
    </reaction>
</comment>
<sequence length="400" mass="44854">MAPTPPQLHLEIRNNTHSGHLVLRCFPTKCSEFQVSLSPSSLHVQTDEKCVYLRLPPEVRTAPSSCRSLQYVAADGLHMRLQVETDSLAELVPTAMKSLVAQMSFIFQCQTCGQSLLKKQIFRRVLPLPNGNWSDLVEHWCCHPDPFAKKLEPKEDDCLLGDTFMLVNVADVDETAVQEVKTGQSEVSQLAGEIHSVQKPKGSHAVVCTRCRKMLGEFTASETMKFYVTEVLVQPVTDQGLKRNMLKRSVFVESVVAGRLMELSSAQSTFRFCIQGHDGKTYILLWLLNSDTLLVRSHVKPDVCDFCEPNKRIAKPGLSFKSYGANNAIKVLYHPCLKGRNKDIRDTWEKNIGVHSLILPVNTCLELLLILAASTASLPSSLRSMNSFKKCFLNRMLIHQ</sequence>
<dbReference type="GO" id="GO:0005634">
    <property type="term" value="C:nucleus"/>
    <property type="evidence" value="ECO:0007669"/>
    <property type="project" value="TreeGrafter"/>
</dbReference>
<comment type="function">
    <text evidence="7">E3 ubiquitin-protein ligase which accepts ubiquitin from specific E2 ubiquitin-conjugating enzymes, and transfers it to substrates, generally promoting their degradation by the proteasome. Independently of its E3 ubiquitin-protein ligase activity, acts as an inhibitor of CPSF3 endonuclease activity by blocking CPSF3 active site.</text>
</comment>
<dbReference type="GO" id="GO:0051865">
    <property type="term" value="P:protein autoubiquitination"/>
    <property type="evidence" value="ECO:0007669"/>
    <property type="project" value="TreeGrafter"/>
</dbReference>
<dbReference type="STRING" id="7868.ENSCMIP00000028893"/>
<dbReference type="PANTHER" id="PTHR31531:SF2">
    <property type="entry name" value="E3 UBIQUITIN-PROTEIN LIGASE E3D"/>
    <property type="match status" value="1"/>
</dbReference>
<evidence type="ECO:0000256" key="1">
    <source>
        <dbReference type="ARBA" id="ARBA00000885"/>
    </source>
</evidence>
<dbReference type="Proteomes" id="UP000314986">
    <property type="component" value="Unassembled WGS sequence"/>
</dbReference>
<reference evidence="10" key="2">
    <citation type="journal article" date="2007" name="PLoS Biol.">
        <title>Survey sequencing and comparative analysis of the elephant shark (Callorhinchus milii) genome.</title>
        <authorList>
            <person name="Venkatesh B."/>
            <person name="Kirkness E.F."/>
            <person name="Loh Y.H."/>
            <person name="Halpern A.L."/>
            <person name="Lee A.P."/>
            <person name="Johnson J."/>
            <person name="Dandona N."/>
            <person name="Viswanathan L.D."/>
            <person name="Tay A."/>
            <person name="Venter J.C."/>
            <person name="Strausberg R.L."/>
            <person name="Brenner S."/>
        </authorList>
    </citation>
    <scope>NUCLEOTIDE SEQUENCE [LARGE SCALE GENOMIC DNA]</scope>
</reference>
<reference evidence="10" key="3">
    <citation type="journal article" date="2014" name="Nature">
        <title>Elephant shark genome provides unique insights into gnathostome evolution.</title>
        <authorList>
            <consortium name="International Elephant Shark Genome Sequencing Consortium"/>
            <person name="Venkatesh B."/>
            <person name="Lee A.P."/>
            <person name="Ravi V."/>
            <person name="Maurya A.K."/>
            <person name="Lian M.M."/>
            <person name="Swann J.B."/>
            <person name="Ohta Y."/>
            <person name="Flajnik M.F."/>
            <person name="Sutoh Y."/>
            <person name="Kasahara M."/>
            <person name="Hoon S."/>
            <person name="Gangu V."/>
            <person name="Roy S.W."/>
            <person name="Irimia M."/>
            <person name="Korzh V."/>
            <person name="Kondrychyn I."/>
            <person name="Lim Z.W."/>
            <person name="Tay B.H."/>
            <person name="Tohari S."/>
            <person name="Kong K.W."/>
            <person name="Ho S."/>
            <person name="Lorente-Galdos B."/>
            <person name="Quilez J."/>
            <person name="Marques-Bonet T."/>
            <person name="Raney B.J."/>
            <person name="Ingham P.W."/>
            <person name="Tay A."/>
            <person name="Hillier L.W."/>
            <person name="Minx P."/>
            <person name="Boehm T."/>
            <person name="Wilson R.K."/>
            <person name="Brenner S."/>
            <person name="Warren W.C."/>
        </authorList>
    </citation>
    <scope>NUCLEOTIDE SEQUENCE [LARGE SCALE GENOMIC DNA]</scope>
</reference>
<reference evidence="9" key="5">
    <citation type="submission" date="2025-09" db="UniProtKB">
        <authorList>
            <consortium name="Ensembl"/>
        </authorList>
    </citation>
    <scope>IDENTIFICATION</scope>
</reference>
<dbReference type="GO" id="GO:0000151">
    <property type="term" value="C:ubiquitin ligase complex"/>
    <property type="evidence" value="ECO:0007669"/>
    <property type="project" value="TreeGrafter"/>
</dbReference>
<organism evidence="9 10">
    <name type="scientific">Callorhinchus milii</name>
    <name type="common">Ghost shark</name>
    <dbReference type="NCBI Taxonomy" id="7868"/>
    <lineage>
        <taxon>Eukaryota</taxon>
        <taxon>Metazoa</taxon>
        <taxon>Chordata</taxon>
        <taxon>Craniata</taxon>
        <taxon>Vertebrata</taxon>
        <taxon>Chondrichthyes</taxon>
        <taxon>Holocephali</taxon>
        <taxon>Chimaeriformes</taxon>
        <taxon>Callorhinchidae</taxon>
        <taxon>Callorhinchus</taxon>
    </lineage>
</organism>
<evidence type="ECO:0000256" key="3">
    <source>
        <dbReference type="ARBA" id="ARBA00013646"/>
    </source>
</evidence>
<evidence type="ECO:0000256" key="2">
    <source>
        <dbReference type="ARBA" id="ARBA00012485"/>
    </source>
</evidence>
<dbReference type="InParanoid" id="A0A4W3IR87"/>
<comment type="subunit">
    <text evidence="8">Interacts with UBE2C/UbcH10 (E2 ubiquitin-conjugating enzyme). In vitro, interacts with cyclin-B.</text>
</comment>
<dbReference type="GO" id="GO:0031624">
    <property type="term" value="F:ubiquitin conjugating enzyme binding"/>
    <property type="evidence" value="ECO:0007669"/>
    <property type="project" value="TreeGrafter"/>
</dbReference>
<evidence type="ECO:0000313" key="9">
    <source>
        <dbReference type="Ensembl" id="ENSCMIP00000028893.1"/>
    </source>
</evidence>
<dbReference type="GO" id="GO:0043161">
    <property type="term" value="P:proteasome-mediated ubiquitin-dependent protein catabolic process"/>
    <property type="evidence" value="ECO:0007669"/>
    <property type="project" value="TreeGrafter"/>
</dbReference>
<dbReference type="OMA" id="DCFTGDS"/>
<dbReference type="GO" id="GO:0030332">
    <property type="term" value="F:cyclin binding"/>
    <property type="evidence" value="ECO:0007669"/>
    <property type="project" value="TreeGrafter"/>
</dbReference>
<dbReference type="EC" id="2.3.2.26" evidence="2"/>
<dbReference type="PANTHER" id="PTHR31531">
    <property type="entry name" value="E3 UBIQUITIN-PROTEIN LIGASE E3D FAMILY MEMBER"/>
    <property type="match status" value="1"/>
</dbReference>
<protein>
    <recommendedName>
        <fullName evidence="3">E3 ubiquitin-protein ligase E3D</fullName>
        <ecNumber evidence="2">2.3.2.26</ecNumber>
    </recommendedName>
    <alternativeName>
        <fullName evidence="6">HECT-type E3 ubiquitin transferase E3D</fullName>
    </alternativeName>
    <alternativeName>
        <fullName evidence="5">UbcH10-binding protein with a HECT-like domain</fullName>
    </alternativeName>
    <alternativeName>
        <fullName evidence="4">Ubiquitin-conjugating enzyme E2C-binding protein</fullName>
    </alternativeName>
</protein>
<dbReference type="GO" id="GO:0000209">
    <property type="term" value="P:protein polyubiquitination"/>
    <property type="evidence" value="ECO:0007669"/>
    <property type="project" value="TreeGrafter"/>
</dbReference>
<evidence type="ECO:0000256" key="5">
    <source>
        <dbReference type="ARBA" id="ARBA00032234"/>
    </source>
</evidence>
<keyword evidence="10" id="KW-1185">Reference proteome</keyword>
<evidence type="ECO:0000256" key="7">
    <source>
        <dbReference type="ARBA" id="ARBA00053831"/>
    </source>
</evidence>
<dbReference type="InterPro" id="IPR019193">
    <property type="entry name" value="UBQ-conj_enz_E2-bd_prot"/>
</dbReference>
<dbReference type="AlphaFoldDB" id="A0A4W3IR87"/>
<reference evidence="10" key="1">
    <citation type="journal article" date="2006" name="Science">
        <title>Ancient noncoding elements conserved in the human genome.</title>
        <authorList>
            <person name="Venkatesh B."/>
            <person name="Kirkness E.F."/>
            <person name="Loh Y.H."/>
            <person name="Halpern A.L."/>
            <person name="Lee A.P."/>
            <person name="Johnson J."/>
            <person name="Dandona N."/>
            <person name="Viswanathan L.D."/>
            <person name="Tay A."/>
            <person name="Venter J.C."/>
            <person name="Strausberg R.L."/>
            <person name="Brenner S."/>
        </authorList>
    </citation>
    <scope>NUCLEOTIDE SEQUENCE [LARGE SCALE GENOMIC DNA]</scope>
</reference>
<reference evidence="9" key="4">
    <citation type="submission" date="2025-08" db="UniProtKB">
        <authorList>
            <consortium name="Ensembl"/>
        </authorList>
    </citation>
    <scope>IDENTIFICATION</scope>
</reference>
<evidence type="ECO:0000256" key="6">
    <source>
        <dbReference type="ARBA" id="ARBA00032298"/>
    </source>
</evidence>
<evidence type="ECO:0000256" key="4">
    <source>
        <dbReference type="ARBA" id="ARBA00029737"/>
    </source>
</evidence>